<accession>A0A4S3ZXK1</accession>
<feature type="transmembrane region" description="Helical" evidence="5">
    <location>
        <begin position="404"/>
        <end position="432"/>
    </location>
</feature>
<feature type="transmembrane region" description="Helical" evidence="5">
    <location>
        <begin position="283"/>
        <end position="301"/>
    </location>
</feature>
<evidence type="ECO:0000256" key="2">
    <source>
        <dbReference type="ARBA" id="ARBA00022692"/>
    </source>
</evidence>
<feature type="transmembrane region" description="Helical" evidence="5">
    <location>
        <begin position="254"/>
        <end position="271"/>
    </location>
</feature>
<comment type="subcellular location">
    <subcellularLocation>
        <location evidence="1">Membrane</location>
        <topology evidence="1">Multi-pass membrane protein</topology>
    </subcellularLocation>
</comment>
<protein>
    <submittedName>
        <fullName evidence="7">O-antigen ligase family protein</fullName>
    </submittedName>
</protein>
<organism evidence="7 8">
    <name type="scientific">Flavobacterium supellecticarium</name>
    <dbReference type="NCBI Taxonomy" id="2565924"/>
    <lineage>
        <taxon>Bacteria</taxon>
        <taxon>Pseudomonadati</taxon>
        <taxon>Bacteroidota</taxon>
        <taxon>Flavobacteriia</taxon>
        <taxon>Flavobacteriales</taxon>
        <taxon>Flavobacteriaceae</taxon>
        <taxon>Flavobacterium</taxon>
    </lineage>
</organism>
<dbReference type="InterPro" id="IPR007016">
    <property type="entry name" value="O-antigen_ligase-rel_domated"/>
</dbReference>
<dbReference type="RefSeq" id="WP_136403126.1">
    <property type="nucleotide sequence ID" value="NZ_SSNZ01000003.1"/>
</dbReference>
<feature type="transmembrane region" description="Helical" evidence="5">
    <location>
        <begin position="131"/>
        <end position="151"/>
    </location>
</feature>
<evidence type="ECO:0000259" key="6">
    <source>
        <dbReference type="Pfam" id="PF04932"/>
    </source>
</evidence>
<dbReference type="PANTHER" id="PTHR37422">
    <property type="entry name" value="TEICHURONIC ACID BIOSYNTHESIS PROTEIN TUAE"/>
    <property type="match status" value="1"/>
</dbReference>
<evidence type="ECO:0000313" key="7">
    <source>
        <dbReference type="EMBL" id="THF50585.1"/>
    </source>
</evidence>
<feature type="domain" description="O-antigen ligase-related" evidence="6">
    <location>
        <begin position="240"/>
        <end position="385"/>
    </location>
</feature>
<dbReference type="OrthoDB" id="1118890at2"/>
<feature type="transmembrane region" description="Helical" evidence="5">
    <location>
        <begin position="7"/>
        <end position="25"/>
    </location>
</feature>
<evidence type="ECO:0000256" key="3">
    <source>
        <dbReference type="ARBA" id="ARBA00022989"/>
    </source>
</evidence>
<feature type="transmembrane region" description="Helical" evidence="5">
    <location>
        <begin position="231"/>
        <end position="248"/>
    </location>
</feature>
<reference evidence="7 8" key="1">
    <citation type="submission" date="2019-04" db="EMBL/GenBank/DDBJ databases">
        <title>Flavobacterium sp. nov. isolated from construction timber.</title>
        <authorList>
            <person name="Lin S.-Y."/>
            <person name="Chang C.-T."/>
            <person name="Young C.-C."/>
        </authorList>
    </citation>
    <scope>NUCLEOTIDE SEQUENCE [LARGE SCALE GENOMIC DNA]</scope>
    <source>
        <strain evidence="7 8">CC-CTC003</strain>
    </source>
</reference>
<feature type="transmembrane region" description="Helical" evidence="5">
    <location>
        <begin position="202"/>
        <end position="224"/>
    </location>
</feature>
<dbReference type="GO" id="GO:0016020">
    <property type="term" value="C:membrane"/>
    <property type="evidence" value="ECO:0007669"/>
    <property type="project" value="UniProtKB-SubCell"/>
</dbReference>
<name>A0A4S3ZXK1_9FLAO</name>
<dbReference type="GO" id="GO:0016874">
    <property type="term" value="F:ligase activity"/>
    <property type="evidence" value="ECO:0007669"/>
    <property type="project" value="UniProtKB-KW"/>
</dbReference>
<dbReference type="EMBL" id="SSNZ01000003">
    <property type="protein sequence ID" value="THF50585.1"/>
    <property type="molecule type" value="Genomic_DNA"/>
</dbReference>
<evidence type="ECO:0000313" key="8">
    <source>
        <dbReference type="Proteomes" id="UP000307507"/>
    </source>
</evidence>
<feature type="transmembrane region" description="Helical" evidence="5">
    <location>
        <begin position="80"/>
        <end position="98"/>
    </location>
</feature>
<comment type="caution">
    <text evidence="7">The sequence shown here is derived from an EMBL/GenBank/DDBJ whole genome shotgun (WGS) entry which is preliminary data.</text>
</comment>
<feature type="transmembrane region" description="Helical" evidence="5">
    <location>
        <begin position="163"/>
        <end position="182"/>
    </location>
</feature>
<keyword evidence="2 5" id="KW-0812">Transmembrane</keyword>
<dbReference type="AlphaFoldDB" id="A0A4S3ZXK1"/>
<gene>
    <name evidence="7" type="ORF">E6C50_10175</name>
</gene>
<feature type="transmembrane region" description="Helical" evidence="5">
    <location>
        <begin position="378"/>
        <end position="397"/>
    </location>
</feature>
<evidence type="ECO:0000256" key="1">
    <source>
        <dbReference type="ARBA" id="ARBA00004141"/>
    </source>
</evidence>
<proteinExistence type="predicted"/>
<keyword evidence="7" id="KW-0436">Ligase</keyword>
<feature type="transmembrane region" description="Helical" evidence="5">
    <location>
        <begin position="105"/>
        <end position="125"/>
    </location>
</feature>
<dbReference type="InterPro" id="IPR051533">
    <property type="entry name" value="WaaL-like"/>
</dbReference>
<sequence>MGTKKQTTYIALLLLHIVIGGVIYVVPFLAVLLTMLTFVSGLIILLKTRNKNNEALYLSAYVVGIEVFLRMTNGMIFNEFGKYTVMIFLLIGMFYTGFSRNAWPYWLFLIFLVPGIIVSTATLSYETNMRKAIAFNISGPVCLGMAAIYCFDRKITIRELRNLLTTFAMPIVTVVTYLFLYTPSVRDVVTGTQSNFETSGGFGPNQVSTMLGFGTFVFFSQFLLNSPTRRLQLINIALTLMTAYRGIITFSRGGMITGCIMILLLVIMTYFKLNKEGRSKMLVVFIFTILASLSVWIYSSYQTSGLIDKRYANQDALGREKESKLSGREELIKTEIQMFVDHPFLGIGVGKNKEYRQELTGIDLATHNEITRMLAEHGILGVINLLILFIVPLVLSLGNRNHIFLFCFLAFWLFTINHAAMRLAAPAFIYALTLLKVYPDDEKDPLHRE</sequence>
<keyword evidence="4 5" id="KW-0472">Membrane</keyword>
<keyword evidence="8" id="KW-1185">Reference proteome</keyword>
<keyword evidence="3 5" id="KW-1133">Transmembrane helix</keyword>
<dbReference type="Proteomes" id="UP000307507">
    <property type="component" value="Unassembled WGS sequence"/>
</dbReference>
<evidence type="ECO:0000256" key="5">
    <source>
        <dbReference type="SAM" id="Phobius"/>
    </source>
</evidence>
<evidence type="ECO:0000256" key="4">
    <source>
        <dbReference type="ARBA" id="ARBA00023136"/>
    </source>
</evidence>
<dbReference type="PANTHER" id="PTHR37422:SF17">
    <property type="entry name" value="O-ANTIGEN LIGASE"/>
    <property type="match status" value="1"/>
</dbReference>
<dbReference type="Pfam" id="PF04932">
    <property type="entry name" value="Wzy_C"/>
    <property type="match status" value="1"/>
</dbReference>